<dbReference type="InterPro" id="IPR001789">
    <property type="entry name" value="Sig_transdc_resp-reg_receiver"/>
</dbReference>
<keyword evidence="4" id="KW-1185">Reference proteome</keyword>
<feature type="modified residue" description="4-aspartylphosphate" evidence="1">
    <location>
        <position position="56"/>
    </location>
</feature>
<keyword evidence="1" id="KW-0597">Phosphoprotein</keyword>
<dbReference type="EMBL" id="JACTAG010000005">
    <property type="protein sequence ID" value="MBD3666234.1"/>
    <property type="molecule type" value="Genomic_DNA"/>
</dbReference>
<dbReference type="RefSeq" id="WP_191077264.1">
    <property type="nucleotide sequence ID" value="NZ_JACTAG010000005.1"/>
</dbReference>
<organism evidence="3 4">
    <name type="scientific">Sulfitobacter aestuariivivens</name>
    <dbReference type="NCBI Taxonomy" id="2766981"/>
    <lineage>
        <taxon>Bacteria</taxon>
        <taxon>Pseudomonadati</taxon>
        <taxon>Pseudomonadota</taxon>
        <taxon>Alphaproteobacteria</taxon>
        <taxon>Rhodobacterales</taxon>
        <taxon>Roseobacteraceae</taxon>
        <taxon>Sulfitobacter</taxon>
    </lineage>
</organism>
<comment type="caution">
    <text evidence="3">The sequence shown here is derived from an EMBL/GenBank/DDBJ whole genome shotgun (WGS) entry which is preliminary data.</text>
</comment>
<name>A0A927HH91_9RHOB</name>
<protein>
    <submittedName>
        <fullName evidence="3">Response regulator</fullName>
    </submittedName>
</protein>
<evidence type="ECO:0000256" key="1">
    <source>
        <dbReference type="PROSITE-ProRule" id="PRU00169"/>
    </source>
</evidence>
<dbReference type="SMART" id="SM00448">
    <property type="entry name" value="REC"/>
    <property type="match status" value="1"/>
</dbReference>
<gene>
    <name evidence="3" type="ORF">H9Q16_20060</name>
</gene>
<dbReference type="Gene3D" id="3.40.50.2300">
    <property type="match status" value="1"/>
</dbReference>
<dbReference type="AlphaFoldDB" id="A0A927HH91"/>
<evidence type="ECO:0000259" key="2">
    <source>
        <dbReference type="PROSITE" id="PS50110"/>
    </source>
</evidence>
<sequence>MFEGLKILYLEDEPLVALDTSEHLEELGFSSVEAVSRLQRAEDLVAETTFDLALLDINVDRGQTSLELGEMLVEKGTCVVFASGNSSAAISLARDEYHFLDKPFSLAQLTQKLADALQRQTV</sequence>
<reference evidence="3" key="1">
    <citation type="submission" date="2020-08" db="EMBL/GenBank/DDBJ databases">
        <title>Sulfitobacter aestuariivivens sp. nov., isolated from a tidal flat.</title>
        <authorList>
            <person name="Park S."/>
            <person name="Yoon J.-H."/>
        </authorList>
    </citation>
    <scope>NUCLEOTIDE SEQUENCE</scope>
    <source>
        <strain evidence="3">TSTF-M16</strain>
    </source>
</reference>
<accession>A0A927HH91</accession>
<evidence type="ECO:0000313" key="3">
    <source>
        <dbReference type="EMBL" id="MBD3666234.1"/>
    </source>
</evidence>
<dbReference type="PROSITE" id="PS50110">
    <property type="entry name" value="RESPONSE_REGULATORY"/>
    <property type="match status" value="1"/>
</dbReference>
<dbReference type="Proteomes" id="UP000635142">
    <property type="component" value="Unassembled WGS sequence"/>
</dbReference>
<proteinExistence type="predicted"/>
<dbReference type="SUPFAM" id="SSF52172">
    <property type="entry name" value="CheY-like"/>
    <property type="match status" value="1"/>
</dbReference>
<dbReference type="InterPro" id="IPR011006">
    <property type="entry name" value="CheY-like_superfamily"/>
</dbReference>
<evidence type="ECO:0000313" key="4">
    <source>
        <dbReference type="Proteomes" id="UP000635142"/>
    </source>
</evidence>
<feature type="domain" description="Response regulatory" evidence="2">
    <location>
        <begin position="6"/>
        <end position="117"/>
    </location>
</feature>
<dbReference type="GO" id="GO:0000160">
    <property type="term" value="P:phosphorelay signal transduction system"/>
    <property type="evidence" value="ECO:0007669"/>
    <property type="project" value="InterPro"/>
</dbReference>
<dbReference type="Pfam" id="PF00072">
    <property type="entry name" value="Response_reg"/>
    <property type="match status" value="1"/>
</dbReference>